<reference evidence="1" key="1">
    <citation type="submission" date="2018-02" db="EMBL/GenBank/DDBJ databases">
        <authorList>
            <person name="Cohen D.B."/>
            <person name="Kent A.D."/>
        </authorList>
    </citation>
    <scope>NUCLEOTIDE SEQUENCE</scope>
</reference>
<dbReference type="AlphaFoldDB" id="A0A2N9FVD0"/>
<protein>
    <submittedName>
        <fullName evidence="1">Uncharacterized protein</fullName>
    </submittedName>
</protein>
<evidence type="ECO:0000313" key="1">
    <source>
        <dbReference type="EMBL" id="SPC94607.1"/>
    </source>
</evidence>
<gene>
    <name evidence="1" type="ORF">FSB_LOCUS22489</name>
</gene>
<dbReference type="EMBL" id="OIVN01001491">
    <property type="protein sequence ID" value="SPC94607.1"/>
    <property type="molecule type" value="Genomic_DNA"/>
</dbReference>
<organism evidence="1">
    <name type="scientific">Fagus sylvatica</name>
    <name type="common">Beechnut</name>
    <dbReference type="NCBI Taxonomy" id="28930"/>
    <lineage>
        <taxon>Eukaryota</taxon>
        <taxon>Viridiplantae</taxon>
        <taxon>Streptophyta</taxon>
        <taxon>Embryophyta</taxon>
        <taxon>Tracheophyta</taxon>
        <taxon>Spermatophyta</taxon>
        <taxon>Magnoliopsida</taxon>
        <taxon>eudicotyledons</taxon>
        <taxon>Gunneridae</taxon>
        <taxon>Pentapetalae</taxon>
        <taxon>rosids</taxon>
        <taxon>fabids</taxon>
        <taxon>Fagales</taxon>
        <taxon>Fagaceae</taxon>
        <taxon>Fagus</taxon>
    </lineage>
</organism>
<sequence>MLWEDKVATVSDVVMQAAENAMSFLKASNVEDVVSPANIVIDQQRWEPPCGEDFKLNLASHCSGT</sequence>
<name>A0A2N9FVD0_FAGSY</name>
<accession>A0A2N9FVD0</accession>
<proteinExistence type="predicted"/>